<keyword evidence="1" id="KW-0812">Transmembrane</keyword>
<dbReference type="RefSeq" id="WP_007045423.1">
    <property type="nucleotide sequence ID" value="NZ_AGJL01000105.1"/>
</dbReference>
<comment type="caution">
    <text evidence="2">The sequence shown here is derived from an EMBL/GenBank/DDBJ whole genome shotgun (WGS) entry which is preliminary data.</text>
</comment>
<reference evidence="2 3" key="1">
    <citation type="submission" date="2011-09" db="EMBL/GenBank/DDBJ databases">
        <title>The draft genome of Methanotorris formicicus Mc-S-70.</title>
        <authorList>
            <consortium name="US DOE Joint Genome Institute (JGI-PGF)"/>
            <person name="Lucas S."/>
            <person name="Han J."/>
            <person name="Lapidus A."/>
            <person name="Cheng J.-F."/>
            <person name="Goodwin L."/>
            <person name="Pitluck S."/>
            <person name="Peters L."/>
            <person name="Land M.L."/>
            <person name="Hauser L."/>
            <person name="Sieprawska-Lupa M."/>
            <person name="Takai K."/>
            <person name="Miyazaki J."/>
            <person name="Whitman W."/>
            <person name="Woyke T.J."/>
        </authorList>
    </citation>
    <scope>NUCLEOTIDE SEQUENCE [LARGE SCALE GENOMIC DNA]</scope>
    <source>
        <strain evidence="2 3">Mc-S-70</strain>
    </source>
</reference>
<feature type="transmembrane region" description="Helical" evidence="1">
    <location>
        <begin position="6"/>
        <end position="23"/>
    </location>
</feature>
<protein>
    <submittedName>
        <fullName evidence="2">Uncharacterized protein</fullName>
    </submittedName>
</protein>
<proteinExistence type="predicted"/>
<evidence type="ECO:0000313" key="3">
    <source>
        <dbReference type="Proteomes" id="UP000003706"/>
    </source>
</evidence>
<evidence type="ECO:0000313" key="2">
    <source>
        <dbReference type="EMBL" id="EHP83047.1"/>
    </source>
</evidence>
<dbReference type="EMBL" id="AGJL01000105">
    <property type="protein sequence ID" value="EHP83047.1"/>
    <property type="molecule type" value="Genomic_DNA"/>
</dbReference>
<dbReference type="AlphaFoldDB" id="H1L1T1"/>
<organism evidence="2 3">
    <name type="scientific">Methanotorris formicicus Mc-S-70</name>
    <dbReference type="NCBI Taxonomy" id="647171"/>
    <lineage>
        <taxon>Archaea</taxon>
        <taxon>Methanobacteriati</taxon>
        <taxon>Methanobacteriota</taxon>
        <taxon>Methanomada group</taxon>
        <taxon>Methanococci</taxon>
        <taxon>Methanococcales</taxon>
        <taxon>Methanocaldococcaceae</taxon>
        <taxon>Methanotorris</taxon>
    </lineage>
</organism>
<name>H1L1T1_9EURY</name>
<accession>H1L1T1</accession>
<dbReference type="Proteomes" id="UP000003706">
    <property type="component" value="Unassembled WGS sequence"/>
</dbReference>
<keyword evidence="1" id="KW-1133">Transmembrane helix</keyword>
<keyword evidence="3" id="KW-1185">Reference proteome</keyword>
<gene>
    <name evidence="2" type="ORF">MetfoDRAFT_2005</name>
</gene>
<evidence type="ECO:0000256" key="1">
    <source>
        <dbReference type="SAM" id="Phobius"/>
    </source>
</evidence>
<sequence length="63" mass="7235">MGKKVLIIGISAVILISIFLLFSTKTQVNYDDKTWLKITVWGDDGYTVKKTDRTFANTFKYLD</sequence>
<keyword evidence="1" id="KW-0472">Membrane</keyword>